<dbReference type="AlphaFoldDB" id="A0AA37RTR6"/>
<sequence>MILLSSKLFAGVEVVKPELETLAPDEGYAVLWVEMYGALPESMRLSADEAFQSGYSMKGIVGGANLHIVKLEQGRYYWKEVRGNSRIRFRIYEDFFSLNVQSGTLNYGGHVSITLNPRNLTGGSTFVNRSSQIYQELNKCCADFLDKYPLVYSGQGTDPYLETFWRANKTAESSSKSPAAPEVEGNQHE</sequence>
<reference evidence="2" key="2">
    <citation type="submission" date="2023-01" db="EMBL/GenBank/DDBJ databases">
        <title>Draft genome sequence of Paraferrimonas sedimenticola strain NBRC 101628.</title>
        <authorList>
            <person name="Sun Q."/>
            <person name="Mori K."/>
        </authorList>
    </citation>
    <scope>NUCLEOTIDE SEQUENCE</scope>
    <source>
        <strain evidence="2">NBRC 101628</strain>
    </source>
</reference>
<protein>
    <submittedName>
        <fullName evidence="2">Uncharacterized protein</fullName>
    </submittedName>
</protein>
<reference evidence="2" key="1">
    <citation type="journal article" date="2014" name="Int. J. Syst. Evol. Microbiol.">
        <title>Complete genome sequence of Corynebacterium casei LMG S-19264T (=DSM 44701T), isolated from a smear-ripened cheese.</title>
        <authorList>
            <consortium name="US DOE Joint Genome Institute (JGI-PGF)"/>
            <person name="Walter F."/>
            <person name="Albersmeier A."/>
            <person name="Kalinowski J."/>
            <person name="Ruckert C."/>
        </authorList>
    </citation>
    <scope>NUCLEOTIDE SEQUENCE</scope>
    <source>
        <strain evidence="2">NBRC 101628</strain>
    </source>
</reference>
<proteinExistence type="predicted"/>
<accession>A0AA37RTR6</accession>
<organism evidence="2 3">
    <name type="scientific">Paraferrimonas sedimenticola</name>
    <dbReference type="NCBI Taxonomy" id="375674"/>
    <lineage>
        <taxon>Bacteria</taxon>
        <taxon>Pseudomonadati</taxon>
        <taxon>Pseudomonadota</taxon>
        <taxon>Gammaproteobacteria</taxon>
        <taxon>Alteromonadales</taxon>
        <taxon>Ferrimonadaceae</taxon>
        <taxon>Paraferrimonas</taxon>
    </lineage>
</organism>
<evidence type="ECO:0000256" key="1">
    <source>
        <dbReference type="SAM" id="MobiDB-lite"/>
    </source>
</evidence>
<evidence type="ECO:0000313" key="2">
    <source>
        <dbReference type="EMBL" id="GLP95164.1"/>
    </source>
</evidence>
<dbReference type="Proteomes" id="UP001161422">
    <property type="component" value="Unassembled WGS sequence"/>
</dbReference>
<gene>
    <name evidence="2" type="ORF">GCM10007895_04700</name>
</gene>
<comment type="caution">
    <text evidence="2">The sequence shown here is derived from an EMBL/GenBank/DDBJ whole genome shotgun (WGS) entry which is preliminary data.</text>
</comment>
<keyword evidence="3" id="KW-1185">Reference proteome</keyword>
<evidence type="ECO:0000313" key="3">
    <source>
        <dbReference type="Proteomes" id="UP001161422"/>
    </source>
</evidence>
<dbReference type="EMBL" id="BSNC01000001">
    <property type="protein sequence ID" value="GLP95164.1"/>
    <property type="molecule type" value="Genomic_DNA"/>
</dbReference>
<feature type="compositionally biased region" description="Low complexity" evidence="1">
    <location>
        <begin position="171"/>
        <end position="182"/>
    </location>
</feature>
<feature type="region of interest" description="Disordered" evidence="1">
    <location>
        <begin position="170"/>
        <end position="189"/>
    </location>
</feature>
<name>A0AA37RTR6_9GAMM</name>